<gene>
    <name evidence="2" type="ORF">AW09_003779</name>
</gene>
<dbReference type="AlphaFoldDB" id="A0A080LS30"/>
<evidence type="ECO:0000256" key="1">
    <source>
        <dbReference type="SAM" id="MobiDB-lite"/>
    </source>
</evidence>
<feature type="region of interest" description="Disordered" evidence="1">
    <location>
        <begin position="1"/>
        <end position="50"/>
    </location>
</feature>
<dbReference type="Proteomes" id="UP000020077">
    <property type="component" value="Unassembled WGS sequence"/>
</dbReference>
<proteinExistence type="predicted"/>
<name>A0A080LS30_9PROT</name>
<dbReference type="EMBL" id="JDVG02000596">
    <property type="protein sequence ID" value="KFB71098.1"/>
    <property type="molecule type" value="Genomic_DNA"/>
</dbReference>
<accession>A0A080LS30</accession>
<sequence length="50" mass="5131">MISGISSPTSTPMATTTRYSASLNGADDQAKMKNSAAAEKPPRTPTSNST</sequence>
<organism evidence="2 3">
    <name type="scientific">Candidatus Accumulibacter phosphatis</name>
    <dbReference type="NCBI Taxonomy" id="327160"/>
    <lineage>
        <taxon>Bacteria</taxon>
        <taxon>Pseudomonadati</taxon>
        <taxon>Pseudomonadota</taxon>
        <taxon>Betaproteobacteria</taxon>
        <taxon>Candidatus Accumulibacter</taxon>
    </lineage>
</organism>
<feature type="compositionally biased region" description="Low complexity" evidence="1">
    <location>
        <begin position="1"/>
        <end position="17"/>
    </location>
</feature>
<protein>
    <submittedName>
        <fullName evidence="2">Uncharacterized protein</fullName>
    </submittedName>
</protein>
<comment type="caution">
    <text evidence="2">The sequence shown here is derived from an EMBL/GenBank/DDBJ whole genome shotgun (WGS) entry which is preliminary data.</text>
</comment>
<evidence type="ECO:0000313" key="2">
    <source>
        <dbReference type="EMBL" id="KFB71098.1"/>
    </source>
</evidence>
<reference evidence="2 3" key="1">
    <citation type="submission" date="2014-02" db="EMBL/GenBank/DDBJ databases">
        <title>Expanding our view of genomic diversity in Candidatus Accumulibacter clades.</title>
        <authorList>
            <person name="Skennerton C.T."/>
            <person name="Barr J.J."/>
            <person name="Slater F.R."/>
            <person name="Bond P.L."/>
            <person name="Tyson G.W."/>
        </authorList>
    </citation>
    <scope>NUCLEOTIDE SEQUENCE [LARGE SCALE GENOMIC DNA]</scope>
    <source>
        <strain evidence="3">BA-91</strain>
    </source>
</reference>
<evidence type="ECO:0000313" key="3">
    <source>
        <dbReference type="Proteomes" id="UP000020077"/>
    </source>
</evidence>